<dbReference type="Proteomes" id="UP000601171">
    <property type="component" value="Unassembled WGS sequence"/>
</dbReference>
<evidence type="ECO:0000313" key="1">
    <source>
        <dbReference type="EMBL" id="MBC8587763.1"/>
    </source>
</evidence>
<dbReference type="RefSeq" id="WP_262429211.1">
    <property type="nucleotide sequence ID" value="NZ_JACRTG010000016.1"/>
</dbReference>
<comment type="caution">
    <text evidence="1">The sequence shown here is derived from an EMBL/GenBank/DDBJ whole genome shotgun (WGS) entry which is preliminary data.</text>
</comment>
<evidence type="ECO:0000313" key="2">
    <source>
        <dbReference type="Proteomes" id="UP000601171"/>
    </source>
</evidence>
<gene>
    <name evidence="1" type="ORF">H8707_05890</name>
</gene>
<dbReference type="EMBL" id="JACRTG010000016">
    <property type="protein sequence ID" value="MBC8587763.1"/>
    <property type="molecule type" value="Genomic_DNA"/>
</dbReference>
<accession>A0A926EQB0</accession>
<reference evidence="1" key="1">
    <citation type="submission" date="2020-08" db="EMBL/GenBank/DDBJ databases">
        <title>Genome public.</title>
        <authorList>
            <person name="Liu C."/>
            <person name="Sun Q."/>
        </authorList>
    </citation>
    <scope>NUCLEOTIDE SEQUENCE</scope>
    <source>
        <strain evidence="1">BX21</strain>
    </source>
</reference>
<name>A0A926EQB0_9FIRM</name>
<organism evidence="1 2">
    <name type="scientific">Paratissierella segnis</name>
    <dbReference type="NCBI Taxonomy" id="2763679"/>
    <lineage>
        <taxon>Bacteria</taxon>
        <taxon>Bacillati</taxon>
        <taxon>Bacillota</taxon>
        <taxon>Tissierellia</taxon>
        <taxon>Tissierellales</taxon>
        <taxon>Tissierellaceae</taxon>
        <taxon>Paratissierella</taxon>
    </lineage>
</organism>
<sequence length="250" mass="28181">MIKTEIKVIVDGREYTQQELAEIYISRGYYTLFEMEKLGATVLDANGKEMTENEINTLAPEKVRGVLLDNKLRIGKDGLNRLYDKQYRQADEMWLDILSKSDGDYSKKVARAHLTVTGLTVEKYLKIISSAFKMKKFLLNMHPDHIDASMTSVTEIMGMYGMPTQMIGKLKEPAPESVDEEHNLRLIGASFLTSNPSKKNAVAMHQVKKFKGGLDILAGAYFPIETPQELVDGHSLHMAVEFSNAFRSVL</sequence>
<keyword evidence="2" id="KW-1185">Reference proteome</keyword>
<proteinExistence type="predicted"/>
<protein>
    <submittedName>
        <fullName evidence="1">Uncharacterized protein</fullName>
    </submittedName>
</protein>
<dbReference type="AlphaFoldDB" id="A0A926EQB0"/>